<dbReference type="EMBL" id="JAHFZB010000043">
    <property type="protein sequence ID" value="KAK6468616.1"/>
    <property type="molecule type" value="Genomic_DNA"/>
</dbReference>
<name>A0ABR0Y817_HUSHU</name>
<organism evidence="1 2">
    <name type="scientific">Huso huso</name>
    <name type="common">Beluga</name>
    <name type="synonym">Acipenser huso</name>
    <dbReference type="NCBI Taxonomy" id="61971"/>
    <lineage>
        <taxon>Eukaryota</taxon>
        <taxon>Metazoa</taxon>
        <taxon>Chordata</taxon>
        <taxon>Craniata</taxon>
        <taxon>Vertebrata</taxon>
        <taxon>Euteleostomi</taxon>
        <taxon>Actinopterygii</taxon>
        <taxon>Chondrostei</taxon>
        <taxon>Acipenseriformes</taxon>
        <taxon>Acipenseridae</taxon>
        <taxon>Huso</taxon>
    </lineage>
</organism>
<comment type="caution">
    <text evidence="1">The sequence shown here is derived from an EMBL/GenBank/DDBJ whole genome shotgun (WGS) entry which is preliminary data.</text>
</comment>
<keyword evidence="2" id="KW-1185">Reference proteome</keyword>
<protein>
    <submittedName>
        <fullName evidence="1">Uncharacterized protein</fullName>
    </submittedName>
</protein>
<evidence type="ECO:0000313" key="2">
    <source>
        <dbReference type="Proteomes" id="UP001369086"/>
    </source>
</evidence>
<gene>
    <name evidence="1" type="ORF">HHUSO_G33396</name>
</gene>
<dbReference type="Proteomes" id="UP001369086">
    <property type="component" value="Unassembled WGS sequence"/>
</dbReference>
<evidence type="ECO:0000313" key="1">
    <source>
        <dbReference type="EMBL" id="KAK6468616.1"/>
    </source>
</evidence>
<proteinExistence type="predicted"/>
<sequence length="77" mass="8966">MLLKVYWPPCLLSISKSKDRVVVVPRAKFTQDTSSKRRCRGGLCTKMKPLSRGYRSPELALYEQVMHCAPEWLWKLP</sequence>
<reference evidence="1 2" key="1">
    <citation type="submission" date="2021-05" db="EMBL/GenBank/DDBJ databases">
        <authorList>
            <person name="Zahm M."/>
            <person name="Klopp C."/>
            <person name="Cabau C."/>
            <person name="Kuhl H."/>
            <person name="Suciu R."/>
            <person name="Ciorpac M."/>
            <person name="Holostenco D."/>
            <person name="Gessner J."/>
            <person name="Wuertz S."/>
            <person name="Hohne C."/>
            <person name="Stock M."/>
            <person name="Gislard M."/>
            <person name="Lluch J."/>
            <person name="Milhes M."/>
            <person name="Lampietro C."/>
            <person name="Lopez Roques C."/>
            <person name="Donnadieu C."/>
            <person name="Du K."/>
            <person name="Schartl M."/>
            <person name="Guiguen Y."/>
        </authorList>
    </citation>
    <scope>NUCLEOTIDE SEQUENCE [LARGE SCALE GENOMIC DNA]</scope>
    <source>
        <strain evidence="1">Hh-F2</strain>
        <tissue evidence="1">Blood</tissue>
    </source>
</reference>
<accession>A0ABR0Y817</accession>